<dbReference type="SUPFAM" id="SSF144000">
    <property type="entry name" value="Oxysterol-binding protein-like"/>
    <property type="match status" value="1"/>
</dbReference>
<gene>
    <name evidence="4" type="ORF">CUNI_LOCUS4990</name>
</gene>
<dbReference type="GO" id="GO:0006869">
    <property type="term" value="P:lipid transport"/>
    <property type="evidence" value="ECO:0007669"/>
    <property type="project" value="UniProtKB-KW"/>
</dbReference>
<dbReference type="InterPro" id="IPR000648">
    <property type="entry name" value="Oxysterol-bd"/>
</dbReference>
<dbReference type="GO" id="GO:0016020">
    <property type="term" value="C:membrane"/>
    <property type="evidence" value="ECO:0007669"/>
    <property type="project" value="TreeGrafter"/>
</dbReference>
<evidence type="ECO:0000313" key="5">
    <source>
        <dbReference type="Proteomes" id="UP000678393"/>
    </source>
</evidence>
<evidence type="ECO:0000256" key="2">
    <source>
        <dbReference type="RuleBase" id="RU003844"/>
    </source>
</evidence>
<dbReference type="OrthoDB" id="14833at2759"/>
<dbReference type="PANTHER" id="PTHR10972:SF141">
    <property type="entry name" value="OXYSTEROL-BINDING PROTEIN"/>
    <property type="match status" value="1"/>
</dbReference>
<dbReference type="Proteomes" id="UP000678393">
    <property type="component" value="Unassembled WGS sequence"/>
</dbReference>
<name>A0A8S3YV05_9EUPU</name>
<evidence type="ECO:0000256" key="1">
    <source>
        <dbReference type="ARBA" id="ARBA00023121"/>
    </source>
</evidence>
<dbReference type="AlphaFoldDB" id="A0A8S3YV05"/>
<proteinExistence type="inferred from homology"/>
<evidence type="ECO:0000313" key="4">
    <source>
        <dbReference type="EMBL" id="CAG5119432.1"/>
    </source>
</evidence>
<reference evidence="4" key="1">
    <citation type="submission" date="2021-04" db="EMBL/GenBank/DDBJ databases">
        <authorList>
            <consortium name="Molecular Ecology Group"/>
        </authorList>
    </citation>
    <scope>NUCLEOTIDE SEQUENCE</scope>
</reference>
<protein>
    <recommendedName>
        <fullName evidence="3">Oxysterol-binding protein</fullName>
    </recommendedName>
</protein>
<evidence type="ECO:0000256" key="3">
    <source>
        <dbReference type="RuleBase" id="RU003845"/>
    </source>
</evidence>
<keyword evidence="3" id="KW-0813">Transport</keyword>
<dbReference type="Gene3D" id="3.30.70.3490">
    <property type="match status" value="1"/>
</dbReference>
<sequence length="335" mass="38736">VVLPTFVLEKRSLLELFTDCMAHPDMFIKITSLRDPEARFLAVMEWYLLSFHSGRLGTSAKKPYNPIIGETFHCSWHVPGSYDHAKDILLTYTAEQVSHHPPVTAFYVECPEKRIKMNSSIYTKSKFLGMSMGVSMIGKVLLHLANHDEDYVFSLPSAYARSILTVPWVELGDKIQMTCESTGYAATIVFHTKPFFGGKLHHVSAEAKNQKTGKVICKVVGEWNATFQFTYPGSRNDTKIIDVNTLKVYLKHVRPLEKQREYESRRLWHDVTEALSKHDMERATEFKMNLESIQREEEQRRRELRVEYEAKFFRNVNGVWLYKTLPDSFGVDAKK</sequence>
<dbReference type="PROSITE" id="PS01013">
    <property type="entry name" value="OSBP"/>
    <property type="match status" value="1"/>
</dbReference>
<dbReference type="InterPro" id="IPR037239">
    <property type="entry name" value="OSBP_sf"/>
</dbReference>
<accession>A0A8S3YV05</accession>
<dbReference type="EMBL" id="CAJHNH020000711">
    <property type="protein sequence ID" value="CAG5119432.1"/>
    <property type="molecule type" value="Genomic_DNA"/>
</dbReference>
<comment type="caution">
    <text evidence="4">The sequence shown here is derived from an EMBL/GenBank/DDBJ whole genome shotgun (WGS) entry which is preliminary data.</text>
</comment>
<dbReference type="GO" id="GO:0005829">
    <property type="term" value="C:cytosol"/>
    <property type="evidence" value="ECO:0007669"/>
    <property type="project" value="TreeGrafter"/>
</dbReference>
<dbReference type="Gene3D" id="2.40.160.120">
    <property type="match status" value="1"/>
</dbReference>
<organism evidence="4 5">
    <name type="scientific">Candidula unifasciata</name>
    <dbReference type="NCBI Taxonomy" id="100452"/>
    <lineage>
        <taxon>Eukaryota</taxon>
        <taxon>Metazoa</taxon>
        <taxon>Spiralia</taxon>
        <taxon>Lophotrochozoa</taxon>
        <taxon>Mollusca</taxon>
        <taxon>Gastropoda</taxon>
        <taxon>Heterobranchia</taxon>
        <taxon>Euthyneura</taxon>
        <taxon>Panpulmonata</taxon>
        <taxon>Eupulmonata</taxon>
        <taxon>Stylommatophora</taxon>
        <taxon>Helicina</taxon>
        <taxon>Helicoidea</taxon>
        <taxon>Geomitridae</taxon>
        <taxon>Candidula</taxon>
    </lineage>
</organism>
<dbReference type="PANTHER" id="PTHR10972">
    <property type="entry name" value="OXYSTEROL-BINDING PROTEIN-RELATED"/>
    <property type="match status" value="1"/>
</dbReference>
<dbReference type="GO" id="GO:0032934">
    <property type="term" value="F:sterol binding"/>
    <property type="evidence" value="ECO:0007669"/>
    <property type="project" value="TreeGrafter"/>
</dbReference>
<dbReference type="Pfam" id="PF01237">
    <property type="entry name" value="Oxysterol_BP"/>
    <property type="match status" value="1"/>
</dbReference>
<keyword evidence="5" id="KW-1185">Reference proteome</keyword>
<keyword evidence="1" id="KW-0446">Lipid-binding</keyword>
<dbReference type="Gene3D" id="1.10.287.2720">
    <property type="match status" value="1"/>
</dbReference>
<feature type="non-terminal residue" evidence="4">
    <location>
        <position position="335"/>
    </location>
</feature>
<dbReference type="InterPro" id="IPR018494">
    <property type="entry name" value="Oxysterol-bd_CS"/>
</dbReference>
<keyword evidence="3" id="KW-0445">Lipid transport</keyword>
<dbReference type="FunFam" id="1.10.287.2720:FF:000001">
    <property type="entry name" value="Oxysterol-binding OBPalpha"/>
    <property type="match status" value="1"/>
</dbReference>
<comment type="similarity">
    <text evidence="2">Belongs to the OSBP family.</text>
</comment>